<evidence type="ECO:0000256" key="7">
    <source>
        <dbReference type="ARBA" id="ARBA00023163"/>
    </source>
</evidence>
<evidence type="ECO:0000256" key="6">
    <source>
        <dbReference type="ARBA" id="ARBA00023015"/>
    </source>
</evidence>
<evidence type="ECO:0000256" key="2">
    <source>
        <dbReference type="ARBA" id="ARBA00006673"/>
    </source>
</evidence>
<keyword evidence="8" id="KW-0539">Nucleus</keyword>
<dbReference type="PROSITE" id="PS50157">
    <property type="entry name" value="ZINC_FINGER_C2H2_2"/>
    <property type="match status" value="1"/>
</dbReference>
<evidence type="ECO:0000256" key="4">
    <source>
        <dbReference type="ARBA" id="ARBA00022801"/>
    </source>
</evidence>
<evidence type="ECO:0000256" key="1">
    <source>
        <dbReference type="ARBA" id="ARBA00004604"/>
    </source>
</evidence>
<gene>
    <name evidence="12" type="ORF">DCAR_018742</name>
</gene>
<feature type="compositionally biased region" description="Polar residues" evidence="10">
    <location>
        <begin position="255"/>
        <end position="268"/>
    </location>
</feature>
<comment type="similarity">
    <text evidence="2">Belongs to the histone deacetylase HD2 family.</text>
</comment>
<dbReference type="InterPro" id="IPR041232">
    <property type="entry name" value="NPL"/>
</dbReference>
<dbReference type="GO" id="GO:0006325">
    <property type="term" value="P:chromatin organization"/>
    <property type="evidence" value="ECO:0007669"/>
    <property type="project" value="UniProtKB-KW"/>
</dbReference>
<comment type="subcellular location">
    <subcellularLocation>
        <location evidence="1">Nucleus</location>
        <location evidence="1">Nucleolus</location>
    </subcellularLocation>
</comment>
<evidence type="ECO:0000313" key="12">
    <source>
        <dbReference type="EMBL" id="KZM95500.1"/>
    </source>
</evidence>
<dbReference type="GO" id="GO:0016787">
    <property type="term" value="F:hydrolase activity"/>
    <property type="evidence" value="ECO:0007669"/>
    <property type="project" value="UniProtKB-KW"/>
</dbReference>
<evidence type="ECO:0000256" key="9">
    <source>
        <dbReference type="PROSITE-ProRule" id="PRU00042"/>
    </source>
</evidence>
<dbReference type="Pfam" id="PF17800">
    <property type="entry name" value="NPL"/>
    <property type="match status" value="1"/>
</dbReference>
<dbReference type="EMBL" id="LNRQ01000005">
    <property type="protein sequence ID" value="KZM95500.1"/>
    <property type="molecule type" value="Genomic_DNA"/>
</dbReference>
<organism evidence="12">
    <name type="scientific">Daucus carota subsp. sativus</name>
    <name type="common">Carrot</name>
    <dbReference type="NCBI Taxonomy" id="79200"/>
    <lineage>
        <taxon>Eukaryota</taxon>
        <taxon>Viridiplantae</taxon>
        <taxon>Streptophyta</taxon>
        <taxon>Embryophyta</taxon>
        <taxon>Tracheophyta</taxon>
        <taxon>Spermatophyta</taxon>
        <taxon>Magnoliopsida</taxon>
        <taxon>eudicotyledons</taxon>
        <taxon>Gunneridae</taxon>
        <taxon>Pentapetalae</taxon>
        <taxon>asterids</taxon>
        <taxon>campanulids</taxon>
        <taxon>Apiales</taxon>
        <taxon>Apiaceae</taxon>
        <taxon>Apioideae</taxon>
        <taxon>Scandiceae</taxon>
        <taxon>Daucinae</taxon>
        <taxon>Daucus</taxon>
        <taxon>Daucus sect. Daucus</taxon>
    </lineage>
</organism>
<feature type="compositionally biased region" description="Basic and acidic residues" evidence="10">
    <location>
        <begin position="217"/>
        <end position="229"/>
    </location>
</feature>
<dbReference type="Gene3D" id="2.60.120.340">
    <property type="entry name" value="Nucleoplasmin core domain"/>
    <property type="match status" value="1"/>
</dbReference>
<dbReference type="InterPro" id="IPR013087">
    <property type="entry name" value="Znf_C2H2_type"/>
</dbReference>
<dbReference type="Gramene" id="KZM95500">
    <property type="protein sequence ID" value="KZM95500"/>
    <property type="gene ID" value="DCAR_018742"/>
</dbReference>
<sequence length="283" mass="30425">MEFWGVEVKAGEKVPVPVESGHLIHVSQVALGDVKNAKAANYVPVRMTVEGKKFVIGTLSADKGPQISFDLVLDKDFELSHDWKDGSIYFCGYSAEQYPFADGFYDEEDSSDEEEIELENGKPVPAIPAAKATESKAAATKPGSSAKPKVTVVEPKKDESEDDSDDSDDSESDPLEDDSSDDDDMSEDEETPQKVEPPSKKRPASSAVKTPASTKKAKTETPQKTDGKKASVHTATPHPKKKSEKKTTESPKSSGGVTCSSCSKTFNSEKGLESHSKAKHGGK</sequence>
<keyword evidence="5" id="KW-0156">Chromatin regulator</keyword>
<evidence type="ECO:0000256" key="10">
    <source>
        <dbReference type="SAM" id="MobiDB-lite"/>
    </source>
</evidence>
<dbReference type="OMA" id="HFCGYQT"/>
<protein>
    <recommendedName>
        <fullName evidence="11">C2H2-type domain-containing protein</fullName>
    </recommendedName>
</protein>
<evidence type="ECO:0000256" key="8">
    <source>
        <dbReference type="ARBA" id="ARBA00023242"/>
    </source>
</evidence>
<dbReference type="GO" id="GO:0005730">
    <property type="term" value="C:nucleolus"/>
    <property type="evidence" value="ECO:0007669"/>
    <property type="project" value="UniProtKB-SubCell"/>
</dbReference>
<keyword evidence="4" id="KW-0378">Hydrolase</keyword>
<comment type="caution">
    <text evidence="12">The sequence shown here is derived from an EMBL/GenBank/DDBJ whole genome shotgun (WGS) entry which is preliminary data.</text>
</comment>
<dbReference type="PROSITE" id="PS00028">
    <property type="entry name" value="ZINC_FINGER_C2H2_1"/>
    <property type="match status" value="1"/>
</dbReference>
<feature type="compositionally biased region" description="Acidic residues" evidence="10">
    <location>
        <begin position="105"/>
        <end position="118"/>
    </location>
</feature>
<proteinExistence type="inferred from homology"/>
<name>A0A162A538_DAUCS</name>
<evidence type="ECO:0000256" key="3">
    <source>
        <dbReference type="ARBA" id="ARBA00022491"/>
    </source>
</evidence>
<dbReference type="FunFam" id="2.60.120.340:FF:000004">
    <property type="entry name" value="Histone deacetylase HDT1"/>
    <property type="match status" value="1"/>
</dbReference>
<keyword evidence="9" id="KW-0863">Zinc-finger</keyword>
<dbReference type="GO" id="GO:0008270">
    <property type="term" value="F:zinc ion binding"/>
    <property type="evidence" value="ECO:0007669"/>
    <property type="project" value="UniProtKB-KW"/>
</dbReference>
<evidence type="ECO:0000259" key="11">
    <source>
        <dbReference type="PROSITE" id="PS50157"/>
    </source>
</evidence>
<feature type="region of interest" description="Disordered" evidence="10">
    <location>
        <begin position="105"/>
        <end position="283"/>
    </location>
</feature>
<keyword evidence="9" id="KW-0479">Metal-binding</keyword>
<keyword evidence="6" id="KW-0805">Transcription regulation</keyword>
<dbReference type="AlphaFoldDB" id="A0A162A538"/>
<feature type="compositionally biased region" description="Acidic residues" evidence="10">
    <location>
        <begin position="160"/>
        <end position="190"/>
    </location>
</feature>
<keyword evidence="7" id="KW-0804">Transcription</keyword>
<accession>A0A162A538</accession>
<feature type="domain" description="C2H2-type" evidence="11">
    <location>
        <begin position="257"/>
        <end position="283"/>
    </location>
</feature>
<feature type="compositionally biased region" description="Low complexity" evidence="10">
    <location>
        <begin position="127"/>
        <end position="142"/>
    </location>
</feature>
<reference evidence="12" key="1">
    <citation type="journal article" date="2016" name="Nat. Genet.">
        <title>A high-quality carrot genome assembly provides new insights into carotenoid accumulation and asterid genome evolution.</title>
        <authorList>
            <person name="Iorizzo M."/>
            <person name="Ellison S."/>
            <person name="Senalik D."/>
            <person name="Zeng P."/>
            <person name="Satapoomin P."/>
            <person name="Huang J."/>
            <person name="Bowman M."/>
            <person name="Iovene M."/>
            <person name="Sanseverino W."/>
            <person name="Cavagnaro P."/>
            <person name="Yildiz M."/>
            <person name="Macko-Podgorni A."/>
            <person name="Moranska E."/>
            <person name="Grzebelus E."/>
            <person name="Grzebelus D."/>
            <person name="Ashrafi H."/>
            <person name="Zheng Z."/>
            <person name="Cheng S."/>
            <person name="Spooner D."/>
            <person name="Van Deynze A."/>
            <person name="Simon P."/>
        </authorList>
    </citation>
    <scope>NUCLEOTIDE SEQUENCE [LARGE SCALE GENOMIC DNA]</scope>
    <source>
        <tissue evidence="12">Leaf</tissue>
    </source>
</reference>
<evidence type="ECO:0000256" key="5">
    <source>
        <dbReference type="ARBA" id="ARBA00022853"/>
    </source>
</evidence>
<keyword evidence="9" id="KW-0862">Zinc</keyword>
<keyword evidence="3" id="KW-0678">Repressor</keyword>